<evidence type="ECO:0000313" key="1">
    <source>
        <dbReference type="EMBL" id="CAI9303889.1"/>
    </source>
</evidence>
<accession>A0AA36A4P2</accession>
<dbReference type="EMBL" id="OX465085">
    <property type="protein sequence ID" value="CAI9303889.1"/>
    <property type="molecule type" value="Genomic_DNA"/>
</dbReference>
<reference evidence="1" key="1">
    <citation type="submission" date="2023-04" db="EMBL/GenBank/DDBJ databases">
        <authorList>
            <person name="Vijverberg K."/>
            <person name="Xiong W."/>
            <person name="Schranz E."/>
        </authorList>
    </citation>
    <scope>NUCLEOTIDE SEQUENCE</scope>
</reference>
<gene>
    <name evidence="1" type="ORF">LSALG_LOCUS42301</name>
</gene>
<protein>
    <submittedName>
        <fullName evidence="1">Uncharacterized protein</fullName>
    </submittedName>
</protein>
<dbReference type="Proteomes" id="UP001177003">
    <property type="component" value="Chromosome 9"/>
</dbReference>
<keyword evidence="2" id="KW-1185">Reference proteome</keyword>
<name>A0AA36A4P2_LACSI</name>
<evidence type="ECO:0000313" key="2">
    <source>
        <dbReference type="Proteomes" id="UP001177003"/>
    </source>
</evidence>
<sequence length="118" mass="13464">MIDRLNNAVVASFVPLEVLCPYKSTRASAITTLLMSLIESLSDLDDERHYLVDHRYMWIGLSFSDRPPMEMAPLFPGCDYKHIIVLDKPDGEGTTNQQMIDCYAKTESKFLGRCKLFL</sequence>
<dbReference type="AlphaFoldDB" id="A0AA36A4P2"/>
<organism evidence="1 2">
    <name type="scientific">Lactuca saligna</name>
    <name type="common">Willowleaf lettuce</name>
    <dbReference type="NCBI Taxonomy" id="75948"/>
    <lineage>
        <taxon>Eukaryota</taxon>
        <taxon>Viridiplantae</taxon>
        <taxon>Streptophyta</taxon>
        <taxon>Embryophyta</taxon>
        <taxon>Tracheophyta</taxon>
        <taxon>Spermatophyta</taxon>
        <taxon>Magnoliopsida</taxon>
        <taxon>eudicotyledons</taxon>
        <taxon>Gunneridae</taxon>
        <taxon>Pentapetalae</taxon>
        <taxon>asterids</taxon>
        <taxon>campanulids</taxon>
        <taxon>Asterales</taxon>
        <taxon>Asteraceae</taxon>
        <taxon>Cichorioideae</taxon>
        <taxon>Cichorieae</taxon>
        <taxon>Lactucinae</taxon>
        <taxon>Lactuca</taxon>
    </lineage>
</organism>
<proteinExistence type="predicted"/>